<evidence type="ECO:0000259" key="5">
    <source>
        <dbReference type="Pfam" id="PF13675"/>
    </source>
</evidence>
<protein>
    <recommendedName>
        <fullName evidence="5">NarX-like N-terminal domain-containing protein</fullName>
    </recommendedName>
</protein>
<evidence type="ECO:0000256" key="4">
    <source>
        <dbReference type="ARBA" id="ARBA00023136"/>
    </source>
</evidence>
<keyword evidence="2" id="KW-0812">Transmembrane</keyword>
<keyword evidence="4" id="KW-0472">Membrane</keyword>
<accession>A0A4Q9FR42</accession>
<organism evidence="6 7">
    <name type="scientific">Hyunsoonleella pacifica</name>
    <dbReference type="NCBI Taxonomy" id="1080224"/>
    <lineage>
        <taxon>Bacteria</taxon>
        <taxon>Pseudomonadati</taxon>
        <taxon>Bacteroidota</taxon>
        <taxon>Flavobacteriia</taxon>
        <taxon>Flavobacteriales</taxon>
        <taxon>Flavobacteriaceae</taxon>
    </lineage>
</organism>
<gene>
    <name evidence="6" type="ORF">EYD46_05240</name>
</gene>
<evidence type="ECO:0000313" key="7">
    <source>
        <dbReference type="Proteomes" id="UP000292372"/>
    </source>
</evidence>
<dbReference type="InterPro" id="IPR029095">
    <property type="entry name" value="NarX-like_N"/>
</dbReference>
<proteinExistence type="predicted"/>
<feature type="domain" description="NarX-like N-terminal" evidence="5">
    <location>
        <begin position="34"/>
        <end position="112"/>
    </location>
</feature>
<evidence type="ECO:0000313" key="6">
    <source>
        <dbReference type="EMBL" id="TBN17723.1"/>
    </source>
</evidence>
<evidence type="ECO:0000256" key="1">
    <source>
        <dbReference type="ARBA" id="ARBA00004141"/>
    </source>
</evidence>
<dbReference type="EMBL" id="SIRS01000002">
    <property type="protein sequence ID" value="TBN17723.1"/>
    <property type="molecule type" value="Genomic_DNA"/>
</dbReference>
<dbReference type="Proteomes" id="UP000292372">
    <property type="component" value="Unassembled WGS sequence"/>
</dbReference>
<dbReference type="Pfam" id="PF13675">
    <property type="entry name" value="PilJ"/>
    <property type="match status" value="1"/>
</dbReference>
<reference evidence="6 7" key="1">
    <citation type="journal article" date="2015" name="Int. J. Syst. Evol. Microbiol.">
        <title>Hyunsoonleella pacifica sp. nov., isolated from seawater of South Pacific Gyre.</title>
        <authorList>
            <person name="Gao X."/>
            <person name="Zhang Z."/>
            <person name="Dai X."/>
            <person name="Zhang X.H."/>
        </authorList>
    </citation>
    <scope>NUCLEOTIDE SEQUENCE [LARGE SCALE GENOMIC DNA]</scope>
    <source>
        <strain evidence="6 7">SW033</strain>
    </source>
</reference>
<keyword evidence="7" id="KW-1185">Reference proteome</keyword>
<comment type="subcellular location">
    <subcellularLocation>
        <location evidence="1">Membrane</location>
        <topology evidence="1">Multi-pass membrane protein</topology>
    </subcellularLocation>
</comment>
<evidence type="ECO:0000256" key="3">
    <source>
        <dbReference type="ARBA" id="ARBA00022989"/>
    </source>
</evidence>
<evidence type="ECO:0000256" key="2">
    <source>
        <dbReference type="ARBA" id="ARBA00022692"/>
    </source>
</evidence>
<sequence length="279" mass="32254">MRIILNKSIVLICFLFMTTKYSSQSQTYGSISYNKAVNISGKQRMLSQKMAKAYLFLAHGVDNTEIKKELSSSKFIFEKQLQIIKENGKKSSAIKLLVKQTEKLWYNFKDLISAEPTLENARKVLDLNTDLLKSCHQIVMQIESLSGYSSKYFNNYDQEAVIIVNKSGKQRMLSQRLGLYYLACTLFPNEKADYKEVLKETFEEFDDAIGYLLISSYNTTESEEEIGEIMGIWETYVSNKKEFYNGKFDLVDVFKTTNNLTKRFNKITGIYEVVAKNRL</sequence>
<dbReference type="GO" id="GO:0016020">
    <property type="term" value="C:membrane"/>
    <property type="evidence" value="ECO:0007669"/>
    <property type="project" value="UniProtKB-SubCell"/>
</dbReference>
<dbReference type="OrthoDB" id="952521at2"/>
<keyword evidence="3" id="KW-1133">Transmembrane helix</keyword>
<comment type="caution">
    <text evidence="6">The sequence shown here is derived from an EMBL/GenBank/DDBJ whole genome shotgun (WGS) entry which is preliminary data.</text>
</comment>
<dbReference type="AlphaFoldDB" id="A0A4Q9FR42"/>
<name>A0A4Q9FR42_9FLAO</name>